<proteinExistence type="predicted"/>
<accession>A0ABP9VHF6</accession>
<dbReference type="Proteomes" id="UP001416858">
    <property type="component" value="Unassembled WGS sequence"/>
</dbReference>
<keyword evidence="2" id="KW-1185">Reference proteome</keyword>
<protein>
    <submittedName>
        <fullName evidence="1">Uncharacterized protein</fullName>
    </submittedName>
</protein>
<sequence length="130" mass="13482">MIEPTWLSVVDGCPEAGSLARSTTGGWGWTVRGASETETGPHPDVALRARPTSPVLRSGEVACGEYVTFDSVASVCSCSKQTAHLLLASAAAASDLIEWGRLSLVDGRFGAGIFSKIHYGRVGLDGAGCE</sequence>
<dbReference type="EMBL" id="BAABRO010000001">
    <property type="protein sequence ID" value="GAA5504642.1"/>
    <property type="molecule type" value="Genomic_DNA"/>
</dbReference>
<evidence type="ECO:0000313" key="2">
    <source>
        <dbReference type="Proteomes" id="UP001416858"/>
    </source>
</evidence>
<evidence type="ECO:0000313" key="1">
    <source>
        <dbReference type="EMBL" id="GAA5504642.1"/>
    </source>
</evidence>
<gene>
    <name evidence="1" type="ORF">Rcae01_00081</name>
</gene>
<organism evidence="1 2">
    <name type="scientific">Novipirellula caenicola</name>
    <dbReference type="NCBI Taxonomy" id="1536901"/>
    <lineage>
        <taxon>Bacteria</taxon>
        <taxon>Pseudomonadati</taxon>
        <taxon>Planctomycetota</taxon>
        <taxon>Planctomycetia</taxon>
        <taxon>Pirellulales</taxon>
        <taxon>Pirellulaceae</taxon>
        <taxon>Novipirellula</taxon>
    </lineage>
</organism>
<name>A0ABP9VHF6_9BACT</name>
<comment type="caution">
    <text evidence="1">The sequence shown here is derived from an EMBL/GenBank/DDBJ whole genome shotgun (WGS) entry which is preliminary data.</text>
</comment>
<reference evidence="1 2" key="1">
    <citation type="submission" date="2024-02" db="EMBL/GenBank/DDBJ databases">
        <title>Rhodopirellula caenicola NBRC 110016.</title>
        <authorList>
            <person name="Ichikawa N."/>
            <person name="Katano-Makiyama Y."/>
            <person name="Hidaka K."/>
        </authorList>
    </citation>
    <scope>NUCLEOTIDE SEQUENCE [LARGE SCALE GENOMIC DNA]</scope>
    <source>
        <strain evidence="1 2">NBRC 110016</strain>
    </source>
</reference>